<evidence type="ECO:0000313" key="14">
    <source>
        <dbReference type="EMBL" id="GGB30553.1"/>
    </source>
</evidence>
<evidence type="ECO:0000256" key="10">
    <source>
        <dbReference type="ARBA" id="ARBA00025611"/>
    </source>
</evidence>
<evidence type="ECO:0000256" key="8">
    <source>
        <dbReference type="ARBA" id="ARBA00022705"/>
    </source>
</evidence>
<keyword evidence="7" id="KW-0548">Nucleotidyltransferase</keyword>
<dbReference type="InterPro" id="IPR004805">
    <property type="entry name" value="DnaE2/DnaE/PolC"/>
</dbReference>
<dbReference type="InterPro" id="IPR011708">
    <property type="entry name" value="DNA_pol3_alpha_NTPase_dom"/>
</dbReference>
<evidence type="ECO:0000256" key="9">
    <source>
        <dbReference type="ARBA" id="ARBA00022932"/>
    </source>
</evidence>
<dbReference type="Pfam" id="PF17657">
    <property type="entry name" value="DNA_pol3_finger"/>
    <property type="match status" value="1"/>
</dbReference>
<dbReference type="Pfam" id="PF02811">
    <property type="entry name" value="PHP"/>
    <property type="match status" value="1"/>
</dbReference>
<evidence type="ECO:0000256" key="4">
    <source>
        <dbReference type="ARBA" id="ARBA00019114"/>
    </source>
</evidence>
<evidence type="ECO:0000256" key="3">
    <source>
        <dbReference type="ARBA" id="ARBA00012417"/>
    </source>
</evidence>
<comment type="subcellular location">
    <subcellularLocation>
        <location evidence="1">Cytoplasm</location>
    </subcellularLocation>
</comment>
<evidence type="ECO:0000313" key="15">
    <source>
        <dbReference type="Proteomes" id="UP000603352"/>
    </source>
</evidence>
<reference evidence="15" key="1">
    <citation type="journal article" date="2019" name="Int. J. Syst. Evol. Microbiol.">
        <title>The Global Catalogue of Microorganisms (GCM) 10K type strain sequencing project: providing services to taxonomists for standard genome sequencing and annotation.</title>
        <authorList>
            <consortium name="The Broad Institute Genomics Platform"/>
            <consortium name="The Broad Institute Genome Sequencing Center for Infectious Disease"/>
            <person name="Wu L."/>
            <person name="Ma J."/>
        </authorList>
    </citation>
    <scope>NUCLEOTIDE SEQUENCE [LARGE SCALE GENOMIC DNA]</scope>
    <source>
        <strain evidence="15">CGMCC 1.10188</strain>
    </source>
</reference>
<keyword evidence="15" id="KW-1185">Reference proteome</keyword>
<evidence type="ECO:0000256" key="5">
    <source>
        <dbReference type="ARBA" id="ARBA00022490"/>
    </source>
</evidence>
<dbReference type="CDD" id="cd07433">
    <property type="entry name" value="PHP_PolIIIA_DnaE1"/>
    <property type="match status" value="1"/>
</dbReference>
<evidence type="ECO:0000256" key="12">
    <source>
        <dbReference type="ARBA" id="ARBA00049244"/>
    </source>
</evidence>
<dbReference type="NCBIfam" id="NF004226">
    <property type="entry name" value="PRK05673.1"/>
    <property type="match status" value="1"/>
</dbReference>
<comment type="catalytic activity">
    <reaction evidence="12">
        <text>DNA(n) + a 2'-deoxyribonucleoside 5'-triphosphate = DNA(n+1) + diphosphate</text>
        <dbReference type="Rhea" id="RHEA:22508"/>
        <dbReference type="Rhea" id="RHEA-COMP:17339"/>
        <dbReference type="Rhea" id="RHEA-COMP:17340"/>
        <dbReference type="ChEBI" id="CHEBI:33019"/>
        <dbReference type="ChEBI" id="CHEBI:61560"/>
        <dbReference type="ChEBI" id="CHEBI:173112"/>
        <dbReference type="EC" id="2.7.7.7"/>
    </reaction>
</comment>
<comment type="caution">
    <text evidence="14">The sequence shown here is derived from an EMBL/GenBank/DDBJ whole genome shotgun (WGS) entry which is preliminary data.</text>
</comment>
<dbReference type="Proteomes" id="UP000603352">
    <property type="component" value="Unassembled WGS sequence"/>
</dbReference>
<dbReference type="SUPFAM" id="SSF89550">
    <property type="entry name" value="PHP domain-like"/>
    <property type="match status" value="1"/>
</dbReference>
<dbReference type="Pfam" id="PF14579">
    <property type="entry name" value="HHH_6"/>
    <property type="match status" value="1"/>
</dbReference>
<keyword evidence="5" id="KW-0963">Cytoplasm</keyword>
<dbReference type="RefSeq" id="WP_188575521.1">
    <property type="nucleotide sequence ID" value="NZ_BMDZ01000007.1"/>
</dbReference>
<evidence type="ECO:0000256" key="7">
    <source>
        <dbReference type="ARBA" id="ARBA00022695"/>
    </source>
</evidence>
<dbReference type="InterPro" id="IPR049821">
    <property type="entry name" value="PolIIIA_DnaE1_PHP"/>
</dbReference>
<comment type="subunit">
    <text evidence="11">DNA polymerase III contains a core (composed of alpha, epsilon and theta chains) that associates with a tau subunit. This core dimerizes to form the POLIII' complex. PolIII' associates with the gamma complex (composed of gamma, delta, delta', psi and chi chains) and with the beta chain to form the complete DNA polymerase III complex.</text>
</comment>
<dbReference type="InterPro" id="IPR040982">
    <property type="entry name" value="DNA_pol3_finger"/>
</dbReference>
<gene>
    <name evidence="14" type="ORF">GCM10011505_09920</name>
</gene>
<dbReference type="EC" id="2.7.7.7" evidence="3"/>
<dbReference type="InterPro" id="IPR016195">
    <property type="entry name" value="Pol/histidinol_Pase-like"/>
</dbReference>
<proteinExistence type="inferred from homology"/>
<dbReference type="GO" id="GO:0003887">
    <property type="term" value="F:DNA-directed DNA polymerase activity"/>
    <property type="evidence" value="ECO:0007669"/>
    <property type="project" value="UniProtKB-KW"/>
</dbReference>
<dbReference type="InterPro" id="IPR003141">
    <property type="entry name" value="Pol/His_phosphatase_N"/>
</dbReference>
<evidence type="ECO:0000256" key="1">
    <source>
        <dbReference type="ARBA" id="ARBA00004496"/>
    </source>
</evidence>
<keyword evidence="8" id="KW-0235">DNA replication</keyword>
<evidence type="ECO:0000256" key="11">
    <source>
        <dbReference type="ARBA" id="ARBA00026073"/>
    </source>
</evidence>
<organism evidence="14 15">
    <name type="scientific">Tistrella bauzanensis</name>
    <dbReference type="NCBI Taxonomy" id="657419"/>
    <lineage>
        <taxon>Bacteria</taxon>
        <taxon>Pseudomonadati</taxon>
        <taxon>Pseudomonadota</taxon>
        <taxon>Alphaproteobacteria</taxon>
        <taxon>Geminicoccales</taxon>
        <taxon>Geminicoccaceae</taxon>
        <taxon>Tistrella</taxon>
    </lineage>
</organism>
<dbReference type="EMBL" id="BMDZ01000007">
    <property type="protein sequence ID" value="GGB30553.1"/>
    <property type="molecule type" value="Genomic_DNA"/>
</dbReference>
<evidence type="ECO:0000256" key="2">
    <source>
        <dbReference type="ARBA" id="ARBA00009496"/>
    </source>
</evidence>
<accession>A0ABQ1IBR4</accession>
<dbReference type="InterPro" id="IPR004013">
    <property type="entry name" value="PHP_dom"/>
</dbReference>
<dbReference type="Pfam" id="PF07733">
    <property type="entry name" value="DNA_pol3_alpha"/>
    <property type="match status" value="1"/>
</dbReference>
<evidence type="ECO:0000259" key="13">
    <source>
        <dbReference type="SMART" id="SM00481"/>
    </source>
</evidence>
<dbReference type="InterPro" id="IPR029460">
    <property type="entry name" value="DNAPol_HHH"/>
</dbReference>
<dbReference type="PANTHER" id="PTHR32294:SF0">
    <property type="entry name" value="DNA POLYMERASE III SUBUNIT ALPHA"/>
    <property type="match status" value="1"/>
</dbReference>
<sequence>MSHADFVHLRVHTAYSLSEGAVKTKDLVKLVKAQKMPAVAVTDTGNLFGAMEISSTLPKEGIQPILGMVIRLTRSAGEDRFGRRPEPEPLVLLAQSGTGYDNLGRIVSHAFMKTPTGDTPQVSEDVLAQFATDLICLSGGPAGPVGARVLEGRDDEARAQAERLATIFPGRFYIELMRHCGPGETPPALEADSEPGQVDIAYDLDLPLVATNDVFFTTEAMYEAHDALLCIAEGRHIEDTNRRRLTPHHYFKSARQMRELFADLPEAVDNTLVIARRCAAKAPFRKPILPKSTRDPNAREEDELRRLSREGLEARLESIVYTYTPGLDAAGREAAAKPYRDRLDYELDVIIKMGFPGYFLIVAEFIQWSKTHGIPVGPGRGSGAGSVVAWSLTITDLDPLRFGLLFERFLNPERVSMPDFDIDFCQDRRDEVIQHVRDLYGHDRVAQIITFGKLQARAVLRDVGRVLGMPFGQTDKICKLVPNNPANPVTLQEAIDGEPALQRARNEDEQVARLINIALKLEGLYRHASTHAAGVVIGDRPLDELVPLYRDPRSDMPVTQFSMKYVEQTGLIKFDFLGLKTLTVITTAERLIREVDPDFDINRVPLDDKPSFDMLARGEGVGVFQLESSGMRDVLRKLRPDKFEDIIAVVALYRPGPMDNIPRYIAVKHGSEKAEYLHPLLKSILEETYGIMIYQEQVMQAAQVLAGYSLGQADLLRRAMGKKIKEEMDAQRESFTKGAVDHGVDKDTAGLIFDQIAKFAGYGFNKSHAAAYALVAYQTAYLKANWPVEFMAASMTLDMHNTDKLAGFRQELNRLKIGVVPPDVNQSDAMFAVRRTARAPRGDILYALGALKQVGPQAMAELVAERRRGGAYGDLFDLSARLGTKVINKRMMESLTKAGAFDHLNANRAQVMNAIDMVLRYGQAAQEERQSNQVSLFGGPGGEAVPKPPMPAIDPWMPMEQLKRELEAVGFYLSAHPLDAYDKVMDRLGVVRAGDLAAKLEREGAAGLKLAGTLIAKQERRSAKGSRFAFAQMSDPTGVFEVTLFSEVLSQARDLLEPGVPLLIEASGEWRDDTVRLTAQNVRSLDDVAASSSSRLTIQVAEERALAQIRRVIEREPEGRGRITLELDIDLEGERQVVRLELPKPVSITPALRAALKLTPGVTDAIET</sequence>
<dbReference type="InterPro" id="IPR041931">
    <property type="entry name" value="DNA_pol3_alpha_thumb_dom"/>
</dbReference>
<keyword evidence="9 14" id="KW-0239">DNA-directed DNA polymerase</keyword>
<dbReference type="SMART" id="SM00481">
    <property type="entry name" value="POLIIIAc"/>
    <property type="match status" value="1"/>
</dbReference>
<comment type="similarity">
    <text evidence="2">Belongs to the DNA polymerase type-C family. DnaE subfamily.</text>
</comment>
<dbReference type="Gene3D" id="3.20.20.140">
    <property type="entry name" value="Metal-dependent hydrolases"/>
    <property type="match status" value="1"/>
</dbReference>
<dbReference type="PANTHER" id="PTHR32294">
    <property type="entry name" value="DNA POLYMERASE III SUBUNIT ALPHA"/>
    <property type="match status" value="1"/>
</dbReference>
<feature type="domain" description="Polymerase/histidinol phosphatase N-terminal" evidence="13">
    <location>
        <begin position="7"/>
        <end position="74"/>
    </location>
</feature>
<dbReference type="Gene3D" id="1.10.150.870">
    <property type="match status" value="1"/>
</dbReference>
<name>A0ABQ1IBR4_9PROT</name>
<evidence type="ECO:0000256" key="6">
    <source>
        <dbReference type="ARBA" id="ARBA00022679"/>
    </source>
</evidence>
<dbReference type="NCBIfam" id="TIGR00594">
    <property type="entry name" value="polc"/>
    <property type="match status" value="1"/>
</dbReference>
<protein>
    <recommendedName>
        <fullName evidence="4">DNA polymerase III subunit alpha</fullName>
        <ecNumber evidence="3">2.7.7.7</ecNumber>
    </recommendedName>
</protein>
<dbReference type="Gene3D" id="1.10.10.1600">
    <property type="entry name" value="Bacterial DNA polymerase III alpha subunit, thumb domain"/>
    <property type="match status" value="1"/>
</dbReference>
<keyword evidence="6" id="KW-0808">Transferase</keyword>
<comment type="function">
    <text evidence="10">DNA polymerase III is a complex, multichain enzyme responsible for most of the replicative synthesis in bacteria. This DNA polymerase also exhibits 3' to 5' exonuclease activity. The alpha chain is the DNA polymerase.</text>
</comment>
<dbReference type="CDD" id="cd04485">
    <property type="entry name" value="DnaE_OBF"/>
    <property type="match status" value="1"/>
</dbReference>